<dbReference type="EMBL" id="JAATOP010000007">
    <property type="protein sequence ID" value="NIY73112.1"/>
    <property type="molecule type" value="Genomic_DNA"/>
</dbReference>
<comment type="caution">
    <text evidence="1">The sequence shown here is derived from an EMBL/GenBank/DDBJ whole genome shotgun (WGS) entry which is preliminary data.</text>
</comment>
<dbReference type="RefSeq" id="WP_167638493.1">
    <property type="nucleotide sequence ID" value="NZ_JAATOP010000007.1"/>
</dbReference>
<name>A0ABX0W124_9RHOB</name>
<dbReference type="Proteomes" id="UP000709466">
    <property type="component" value="Unassembled WGS sequence"/>
</dbReference>
<evidence type="ECO:0000313" key="1">
    <source>
        <dbReference type="EMBL" id="NIY73112.1"/>
    </source>
</evidence>
<evidence type="ECO:0000313" key="2">
    <source>
        <dbReference type="Proteomes" id="UP000709466"/>
    </source>
</evidence>
<protein>
    <submittedName>
        <fullName evidence="1">Uncharacterized protein</fullName>
    </submittedName>
</protein>
<accession>A0ABX0W124</accession>
<sequence>MRRVPKLIVRHPVISLLFVAAVTFSVMFAVRTLDQTRHWDDYRGKRGRIEPWMTPGMIAHVWHLDRGDVIFIAGASDLSIPDRASIEEIAQERGVPVEDIIKNIEDFVRREGHR</sequence>
<proteinExistence type="predicted"/>
<organism evidence="1 2">
    <name type="scientific">Marivivens donghaensis</name>
    <dbReference type="NCBI Taxonomy" id="1699413"/>
    <lineage>
        <taxon>Bacteria</taxon>
        <taxon>Pseudomonadati</taxon>
        <taxon>Pseudomonadota</taxon>
        <taxon>Alphaproteobacteria</taxon>
        <taxon>Rhodobacterales</taxon>
        <taxon>Paracoccaceae</taxon>
        <taxon>Marivivens group</taxon>
        <taxon>Marivivens</taxon>
    </lineage>
</organism>
<reference evidence="1 2" key="1">
    <citation type="submission" date="2020-03" db="EMBL/GenBank/DDBJ databases">
        <title>Bacterial isolates of synthetic phycosphere.</title>
        <authorList>
            <person name="Fu H."/>
            <person name="Moran M.A."/>
        </authorList>
    </citation>
    <scope>NUCLEOTIDE SEQUENCE [LARGE SCALE GENOMIC DNA]</scope>
    <source>
        <strain evidence="1 2">HF1</strain>
    </source>
</reference>
<gene>
    <name evidence="1" type="ORF">HCZ30_11795</name>
</gene>
<keyword evidence="2" id="KW-1185">Reference proteome</keyword>